<keyword evidence="2" id="KW-1185">Reference proteome</keyword>
<sequence>MRQVEAQRVLAMVFHNKRSSRVRALWDELGRRSIEMSRGPLTRCRCVKLGDTETRECYVRPRVENWWLELMPVDQRQMTLVLVTARLRHQAFVTNLRPRLVSPSVRSLLCFESRAKMLLT</sequence>
<reference evidence="1 2" key="1">
    <citation type="journal article" date="2021" name="Elife">
        <title>Chloroplast acquisition without the gene transfer in kleptoplastic sea slugs, Plakobranchus ocellatus.</title>
        <authorList>
            <person name="Maeda T."/>
            <person name="Takahashi S."/>
            <person name="Yoshida T."/>
            <person name="Shimamura S."/>
            <person name="Takaki Y."/>
            <person name="Nagai Y."/>
            <person name="Toyoda A."/>
            <person name="Suzuki Y."/>
            <person name="Arimoto A."/>
            <person name="Ishii H."/>
            <person name="Satoh N."/>
            <person name="Nishiyama T."/>
            <person name="Hasebe M."/>
            <person name="Maruyama T."/>
            <person name="Minagawa J."/>
            <person name="Obokata J."/>
            <person name="Shigenobu S."/>
        </authorList>
    </citation>
    <scope>NUCLEOTIDE SEQUENCE [LARGE SCALE GENOMIC DNA]</scope>
</reference>
<gene>
    <name evidence="1" type="ORF">PoB_005709900</name>
</gene>
<name>A0AAV4CHC5_9GAST</name>
<dbReference type="Proteomes" id="UP000735302">
    <property type="component" value="Unassembled WGS sequence"/>
</dbReference>
<proteinExistence type="predicted"/>
<dbReference type="AlphaFoldDB" id="A0AAV4CHC5"/>
<evidence type="ECO:0000313" key="2">
    <source>
        <dbReference type="Proteomes" id="UP000735302"/>
    </source>
</evidence>
<dbReference type="EMBL" id="BLXT01006250">
    <property type="protein sequence ID" value="GFO30594.1"/>
    <property type="molecule type" value="Genomic_DNA"/>
</dbReference>
<evidence type="ECO:0000313" key="1">
    <source>
        <dbReference type="EMBL" id="GFO30594.1"/>
    </source>
</evidence>
<comment type="caution">
    <text evidence="1">The sequence shown here is derived from an EMBL/GenBank/DDBJ whole genome shotgun (WGS) entry which is preliminary data.</text>
</comment>
<protein>
    <submittedName>
        <fullName evidence="1">Uncharacterized protein</fullName>
    </submittedName>
</protein>
<accession>A0AAV4CHC5</accession>
<organism evidence="1 2">
    <name type="scientific">Plakobranchus ocellatus</name>
    <dbReference type="NCBI Taxonomy" id="259542"/>
    <lineage>
        <taxon>Eukaryota</taxon>
        <taxon>Metazoa</taxon>
        <taxon>Spiralia</taxon>
        <taxon>Lophotrochozoa</taxon>
        <taxon>Mollusca</taxon>
        <taxon>Gastropoda</taxon>
        <taxon>Heterobranchia</taxon>
        <taxon>Euthyneura</taxon>
        <taxon>Panpulmonata</taxon>
        <taxon>Sacoglossa</taxon>
        <taxon>Placobranchoidea</taxon>
        <taxon>Plakobranchidae</taxon>
        <taxon>Plakobranchus</taxon>
    </lineage>
</organism>